<gene>
    <name evidence="3" type="ORF">NPX13_g4681</name>
</gene>
<dbReference type="VEuPathDB" id="FungiDB:F4678DRAFT_450009"/>
<dbReference type="SUPFAM" id="SSF54909">
    <property type="entry name" value="Dimeric alpha+beta barrel"/>
    <property type="match status" value="1"/>
</dbReference>
<accession>A0A9W8NFV7</accession>
<proteinExistence type="inferred from homology"/>
<dbReference type="InterPro" id="IPR011008">
    <property type="entry name" value="Dimeric_a/b-barrel"/>
</dbReference>
<keyword evidence="4" id="KW-1185">Reference proteome</keyword>
<evidence type="ECO:0000259" key="2">
    <source>
        <dbReference type="Pfam" id="PF07110"/>
    </source>
</evidence>
<dbReference type="GO" id="GO:0016491">
    <property type="term" value="F:oxidoreductase activity"/>
    <property type="evidence" value="ECO:0007669"/>
    <property type="project" value="InterPro"/>
</dbReference>
<comment type="caution">
    <text evidence="3">The sequence shown here is derived from an EMBL/GenBank/DDBJ whole genome shotgun (WGS) entry which is preliminary data.</text>
</comment>
<protein>
    <recommendedName>
        <fullName evidence="2">EthD domain-containing protein</fullName>
    </recommendedName>
</protein>
<organism evidence="3 4">
    <name type="scientific">Xylaria arbuscula</name>
    <dbReference type="NCBI Taxonomy" id="114810"/>
    <lineage>
        <taxon>Eukaryota</taxon>
        <taxon>Fungi</taxon>
        <taxon>Dikarya</taxon>
        <taxon>Ascomycota</taxon>
        <taxon>Pezizomycotina</taxon>
        <taxon>Sordariomycetes</taxon>
        <taxon>Xylariomycetidae</taxon>
        <taxon>Xylariales</taxon>
        <taxon>Xylariaceae</taxon>
        <taxon>Xylaria</taxon>
    </lineage>
</organism>
<dbReference type="EMBL" id="JANPWZ010000678">
    <property type="protein sequence ID" value="KAJ3573481.1"/>
    <property type="molecule type" value="Genomic_DNA"/>
</dbReference>
<dbReference type="Gene3D" id="3.30.70.100">
    <property type="match status" value="1"/>
</dbReference>
<dbReference type="Proteomes" id="UP001148614">
    <property type="component" value="Unassembled WGS sequence"/>
</dbReference>
<feature type="domain" description="EthD" evidence="2">
    <location>
        <begin position="44"/>
        <end position="141"/>
    </location>
</feature>
<evidence type="ECO:0000256" key="1">
    <source>
        <dbReference type="ARBA" id="ARBA00005986"/>
    </source>
</evidence>
<reference evidence="3" key="1">
    <citation type="submission" date="2022-07" db="EMBL/GenBank/DDBJ databases">
        <title>Genome Sequence of Xylaria arbuscula.</title>
        <authorList>
            <person name="Buettner E."/>
        </authorList>
    </citation>
    <scope>NUCLEOTIDE SEQUENCE</scope>
    <source>
        <strain evidence="3">VT107</strain>
    </source>
</reference>
<evidence type="ECO:0000313" key="3">
    <source>
        <dbReference type="EMBL" id="KAJ3573481.1"/>
    </source>
</evidence>
<sequence>MQLATRRSPAPRVRQLAANSSLSGMVVSPLNKGGAAGKGAIRGPEHTHEAFMKWIVEEHLPLAMPAFKRCGILNYSLFDTPREMNAELKANMDGHRATWEFADFDCFIEYTLKDPKDIGELLADPAWAKSIEHQEEWVDTSKALMSIGYITPYLLESGEVVNIPNTS</sequence>
<dbReference type="Pfam" id="PF07110">
    <property type="entry name" value="EthD"/>
    <property type="match status" value="1"/>
</dbReference>
<dbReference type="InterPro" id="IPR009799">
    <property type="entry name" value="EthD_dom"/>
</dbReference>
<name>A0A9W8NFV7_9PEZI</name>
<evidence type="ECO:0000313" key="4">
    <source>
        <dbReference type="Proteomes" id="UP001148614"/>
    </source>
</evidence>
<dbReference type="AlphaFoldDB" id="A0A9W8NFV7"/>
<comment type="similarity">
    <text evidence="1">Belongs to the tpcK family.</text>
</comment>